<dbReference type="Proteomes" id="UP001470023">
    <property type="component" value="Unassembled WGS sequence"/>
</dbReference>
<proteinExistence type="predicted"/>
<name>A0ABV1UE51_9ACTN</name>
<protein>
    <submittedName>
        <fullName evidence="2">DUF6571 family protein</fullName>
    </submittedName>
</protein>
<evidence type="ECO:0000313" key="2">
    <source>
        <dbReference type="EMBL" id="MER6431978.1"/>
    </source>
</evidence>
<reference evidence="2 3" key="1">
    <citation type="submission" date="2024-06" db="EMBL/GenBank/DDBJ databases">
        <title>The Natural Products Discovery Center: Release of the First 8490 Sequenced Strains for Exploring Actinobacteria Biosynthetic Diversity.</title>
        <authorList>
            <person name="Kalkreuter E."/>
            <person name="Kautsar S.A."/>
            <person name="Yang D."/>
            <person name="Bader C.D."/>
            <person name="Teijaro C.N."/>
            <person name="Fluegel L."/>
            <person name="Davis C.M."/>
            <person name="Simpson J.R."/>
            <person name="Lauterbach L."/>
            <person name="Steele A.D."/>
            <person name="Gui C."/>
            <person name="Meng S."/>
            <person name="Li G."/>
            <person name="Viehrig K."/>
            <person name="Ye F."/>
            <person name="Su P."/>
            <person name="Kiefer A.F."/>
            <person name="Nichols A."/>
            <person name="Cepeda A.J."/>
            <person name="Yan W."/>
            <person name="Fan B."/>
            <person name="Jiang Y."/>
            <person name="Adhikari A."/>
            <person name="Zheng C.-J."/>
            <person name="Schuster L."/>
            <person name="Cowan T.M."/>
            <person name="Smanski M.J."/>
            <person name="Chevrette M.G."/>
            <person name="De Carvalho L.P.S."/>
            <person name="Shen B."/>
        </authorList>
    </citation>
    <scope>NUCLEOTIDE SEQUENCE [LARGE SCALE GENOMIC DNA]</scope>
    <source>
        <strain evidence="2 3">NPDC001166</strain>
    </source>
</reference>
<sequence>MDLDTLRFASFSSIDEAITDWATLIRNLEDLKKQAEEGLHHAANTANWAGINAQVTKEFIGKTAGEFTDAHTQAKTVHSILSDTVGELKQYHKDLNAAIERGLKKNLTVMDTGKGSFTVTMNIHPDRAAKGTTVPEHDENDVEALRNEVQDILRKATDSDTSAQKVLKAIVDQTAMGFSDASYKDRDAAQAALDEADKLAELAKDPEDLTPEEFDRLSSGLKKYHDDPLFAERFATALGPKKTLEFWAGVADSQVNPDLTRERREQLGDLQKNLSMTLATASHSDSVKMTTWKHDMIEMGPKQVGIRGNVLGFQIMSNLMRAGDYDDSFMTDYGKRLMQTERKFTGDGSHTAWQQMGFDPYLNRMGGDTGWDPLGGYLKGLSNSPDAATEFFNDDFIPKDGDHKHAVSNFKYLFEDRHWPQAIKNDFSGDGSDDGRNNLASALEAATTGHPAGEIPTLDTPTHNAEQAKLFNAIVSSVGDDTERLTGRDYMSDSMGQIASEYLPDINRATTDVSRDSDDWAQIEKLYPVAGADSGVQHRDVSKFLFAIGQNPAGYAAVEVGQEAYMSKLMAYHLDPDLPADQRFSQDQETTVRYISQHSGEVSGVLGLGRQEEIAKPAGEKDDAYDYSVSQRKNWISGGVGTVVGVGTSFVATPWVGAAAGGAAGTVTSVVLERVFKDAEGHALEDASDAMGNRWQAGLTRNNEYVSLGAETAAEKYHLANSDDIGTWSREGSRQGYINARAILQGQAPGSTTTS</sequence>
<dbReference type="EMBL" id="JBEPAZ010000035">
    <property type="protein sequence ID" value="MER6431978.1"/>
    <property type="molecule type" value="Genomic_DNA"/>
</dbReference>
<evidence type="ECO:0000313" key="3">
    <source>
        <dbReference type="Proteomes" id="UP001470023"/>
    </source>
</evidence>
<dbReference type="RefSeq" id="WP_333763167.1">
    <property type="nucleotide sequence ID" value="NZ_JBEOYA010000051.1"/>
</dbReference>
<dbReference type="InterPro" id="IPR046701">
    <property type="entry name" value="DUF6571"/>
</dbReference>
<gene>
    <name evidence="2" type="ORF">ABT272_30285</name>
</gene>
<comment type="caution">
    <text evidence="2">The sequence shown here is derived from an EMBL/GenBank/DDBJ whole genome shotgun (WGS) entry which is preliminary data.</text>
</comment>
<dbReference type="Pfam" id="PF20211">
    <property type="entry name" value="DUF6571"/>
    <property type="match status" value="1"/>
</dbReference>
<evidence type="ECO:0000259" key="1">
    <source>
        <dbReference type="Pfam" id="PF20211"/>
    </source>
</evidence>
<keyword evidence="3" id="KW-1185">Reference proteome</keyword>
<accession>A0ABV1UE51</accession>
<feature type="domain" description="DUF6571" evidence="1">
    <location>
        <begin position="323"/>
        <end position="674"/>
    </location>
</feature>
<organism evidence="2 3">
    <name type="scientific">Streptomyces sp. 900105245</name>
    <dbReference type="NCBI Taxonomy" id="3154379"/>
    <lineage>
        <taxon>Bacteria</taxon>
        <taxon>Bacillati</taxon>
        <taxon>Actinomycetota</taxon>
        <taxon>Actinomycetes</taxon>
        <taxon>Kitasatosporales</taxon>
        <taxon>Streptomycetaceae</taxon>
        <taxon>Streptomyces</taxon>
    </lineage>
</organism>